<gene>
    <name evidence="10" type="primary">C12A2</name>
</gene>
<evidence type="ECO:0000256" key="1">
    <source>
        <dbReference type="ARBA" id="ARBA00001971"/>
    </source>
</evidence>
<protein>
    <submittedName>
        <fullName evidence="10">Cytochrome P450 CYP12A2</fullName>
    </submittedName>
</protein>
<dbReference type="FunFam" id="1.10.630.10:FF:000006">
    <property type="entry name" value="Cytochrome P450 302a1, mitochondrial"/>
    <property type="match status" value="1"/>
</dbReference>
<evidence type="ECO:0000256" key="3">
    <source>
        <dbReference type="ARBA" id="ARBA00022617"/>
    </source>
</evidence>
<sequence length="554" mass="63629">MCAYNPIRVSLCNRVIGVTANSWLNIRNHAHKCTAADAITHTPSDKSADIATEWQQARPFNELPRAGVFKFLRQLLPGGRYYKLDSAQLLKAMQEDYGDIYIMPGMFGRPDALYTHNPADFERVFRNEGVWPIRPNSVTLRYHRNKLRADFYGDVEGILATNGEQWSSFRTVVNPLLMQPKNIKIYLNKMAEVNQEFVERIRLIRDTKTLEMPDDFKENIQHWTLESVALVALDKQLGLLRENSKNFDDASKLFAALTDWMYLTLDLEYTPSLWRIVATPKFKRLMRALDDIQEVTSKYTMEAIAKLEEEQQRGIEREENEKSILEKLLKIDRKIATVMAMDLLLGGVDTTTSLTVGILLCLAKNPDKQEKLRVEVKRILPQKNGDFAADTLNKIPYLRACLKEALRMYPVTIGNCRVPQKDVVLSGYRVPKGTVISMIHSTLLKNEEHYAHPLEYLPERWLRPSSETVEELGCAAIEDTKQWKASSPFAFLPFGVGPRACLGRRISDLEIELGVARLVRNFQIEFHYPTDNVFKNMLINMPNAPLKFKFIDIE</sequence>
<dbReference type="GO" id="GO:0005506">
    <property type="term" value="F:iron ion binding"/>
    <property type="evidence" value="ECO:0007669"/>
    <property type="project" value="InterPro"/>
</dbReference>
<dbReference type="InterPro" id="IPR001128">
    <property type="entry name" value="Cyt_P450"/>
</dbReference>
<comment type="cofactor">
    <cofactor evidence="1 8">
        <name>heme</name>
        <dbReference type="ChEBI" id="CHEBI:30413"/>
    </cofactor>
</comment>
<dbReference type="Gene3D" id="1.10.630.10">
    <property type="entry name" value="Cytochrome P450"/>
    <property type="match status" value="1"/>
</dbReference>
<keyword evidence="7 9" id="KW-0503">Monooxygenase</keyword>
<keyword evidence="3 8" id="KW-0349">Heme</keyword>
<dbReference type="CDD" id="cd11054">
    <property type="entry name" value="CYP24A1-like"/>
    <property type="match status" value="1"/>
</dbReference>
<comment type="similarity">
    <text evidence="2 9">Belongs to the cytochrome P450 family.</text>
</comment>
<dbReference type="PROSITE" id="PS00086">
    <property type="entry name" value="CYTOCHROME_P450"/>
    <property type="match status" value="1"/>
</dbReference>
<dbReference type="GO" id="GO:0020037">
    <property type="term" value="F:heme binding"/>
    <property type="evidence" value="ECO:0007669"/>
    <property type="project" value="InterPro"/>
</dbReference>
<dbReference type="InterPro" id="IPR036396">
    <property type="entry name" value="Cyt_P450_sf"/>
</dbReference>
<dbReference type="InterPro" id="IPR017972">
    <property type="entry name" value="Cyt_P450_CS"/>
</dbReference>
<dbReference type="InterPro" id="IPR002401">
    <property type="entry name" value="Cyt_P450_E_grp-I"/>
</dbReference>
<dbReference type="Pfam" id="PF00067">
    <property type="entry name" value="p450"/>
    <property type="match status" value="1"/>
</dbReference>
<dbReference type="InterPro" id="IPR050479">
    <property type="entry name" value="CYP11_CYP27_families"/>
</dbReference>
<dbReference type="PANTHER" id="PTHR24279">
    <property type="entry name" value="CYTOCHROME P450"/>
    <property type="match status" value="1"/>
</dbReference>
<dbReference type="OrthoDB" id="3945418at2759"/>
<evidence type="ECO:0000256" key="5">
    <source>
        <dbReference type="ARBA" id="ARBA00023002"/>
    </source>
</evidence>
<evidence type="ECO:0000256" key="7">
    <source>
        <dbReference type="ARBA" id="ARBA00023033"/>
    </source>
</evidence>
<evidence type="ECO:0000256" key="8">
    <source>
        <dbReference type="PIRSR" id="PIRSR602401-1"/>
    </source>
</evidence>
<dbReference type="AlphaFoldDB" id="A0A034WDF3"/>
<organism evidence="10">
    <name type="scientific">Bactrocera dorsalis</name>
    <name type="common">Oriental fruit fly</name>
    <name type="synonym">Dacus dorsalis</name>
    <dbReference type="NCBI Taxonomy" id="27457"/>
    <lineage>
        <taxon>Eukaryota</taxon>
        <taxon>Metazoa</taxon>
        <taxon>Ecdysozoa</taxon>
        <taxon>Arthropoda</taxon>
        <taxon>Hexapoda</taxon>
        <taxon>Insecta</taxon>
        <taxon>Pterygota</taxon>
        <taxon>Neoptera</taxon>
        <taxon>Endopterygota</taxon>
        <taxon>Diptera</taxon>
        <taxon>Brachycera</taxon>
        <taxon>Muscomorpha</taxon>
        <taxon>Tephritoidea</taxon>
        <taxon>Tephritidae</taxon>
        <taxon>Bactrocera</taxon>
        <taxon>Bactrocera</taxon>
    </lineage>
</organism>
<evidence type="ECO:0000256" key="6">
    <source>
        <dbReference type="ARBA" id="ARBA00023004"/>
    </source>
</evidence>
<keyword evidence="5 9" id="KW-0560">Oxidoreductase</keyword>
<keyword evidence="4 8" id="KW-0479">Metal-binding</keyword>
<evidence type="ECO:0000256" key="2">
    <source>
        <dbReference type="ARBA" id="ARBA00010617"/>
    </source>
</evidence>
<evidence type="ECO:0000256" key="9">
    <source>
        <dbReference type="RuleBase" id="RU000461"/>
    </source>
</evidence>
<dbReference type="PRINTS" id="PR00463">
    <property type="entry name" value="EP450I"/>
</dbReference>
<dbReference type="PRINTS" id="PR00385">
    <property type="entry name" value="P450"/>
</dbReference>
<feature type="binding site" description="axial binding residue" evidence="8">
    <location>
        <position position="501"/>
    </location>
    <ligand>
        <name>heme</name>
        <dbReference type="ChEBI" id="CHEBI:30413"/>
    </ligand>
    <ligandPart>
        <name>Fe</name>
        <dbReference type="ChEBI" id="CHEBI:18248"/>
    </ligandPart>
</feature>
<dbReference type="GO" id="GO:0004497">
    <property type="term" value="F:monooxygenase activity"/>
    <property type="evidence" value="ECO:0007669"/>
    <property type="project" value="UniProtKB-KW"/>
</dbReference>
<dbReference type="SUPFAM" id="SSF48264">
    <property type="entry name" value="Cytochrome P450"/>
    <property type="match status" value="1"/>
</dbReference>
<evidence type="ECO:0000256" key="4">
    <source>
        <dbReference type="ARBA" id="ARBA00022723"/>
    </source>
</evidence>
<dbReference type="EMBL" id="GAKP01006268">
    <property type="protein sequence ID" value="JAC52684.1"/>
    <property type="molecule type" value="Transcribed_RNA"/>
</dbReference>
<reference evidence="10" key="1">
    <citation type="journal article" date="2014" name="BMC Genomics">
        <title>Characterizing the developmental transcriptome of the oriental fruit fly, Bactrocera dorsalis (Diptera: Tephritidae) through comparative genomic analysis with Drosophila melanogaster utilizing modENCODE datasets.</title>
        <authorList>
            <person name="Geib S.M."/>
            <person name="Calla B."/>
            <person name="Hall B."/>
            <person name="Hou S."/>
            <person name="Manoukis N.C."/>
        </authorList>
    </citation>
    <scope>NUCLEOTIDE SEQUENCE</scope>
    <source>
        <strain evidence="10">Punador</strain>
    </source>
</reference>
<name>A0A034WDF3_BACDO</name>
<accession>A0A034WDF3</accession>
<evidence type="ECO:0000313" key="10">
    <source>
        <dbReference type="EMBL" id="JAC52684.1"/>
    </source>
</evidence>
<keyword evidence="6 8" id="KW-0408">Iron</keyword>
<dbReference type="GO" id="GO:0016705">
    <property type="term" value="F:oxidoreductase activity, acting on paired donors, with incorporation or reduction of molecular oxygen"/>
    <property type="evidence" value="ECO:0007669"/>
    <property type="project" value="InterPro"/>
</dbReference>
<dbReference type="PANTHER" id="PTHR24279:SF120">
    <property type="entry name" value="CYTOCHROME P450"/>
    <property type="match status" value="1"/>
</dbReference>
<proteinExistence type="inferred from homology"/>